<reference evidence="3" key="1">
    <citation type="submission" date="2021-03" db="EMBL/GenBank/DDBJ databases">
        <authorList>
            <person name="Kanchanasin P."/>
            <person name="Saeng-In P."/>
            <person name="Phongsopitanun W."/>
            <person name="Yuki M."/>
            <person name="Kudo T."/>
            <person name="Ohkuma M."/>
            <person name="Tanasupawat S."/>
        </authorList>
    </citation>
    <scope>NUCLEOTIDE SEQUENCE</scope>
    <source>
        <strain evidence="3">GKU 128</strain>
    </source>
</reference>
<accession>A0A939T984</accession>
<proteinExistence type="inferred from homology"/>
<dbReference type="Pfam" id="PF04909">
    <property type="entry name" value="Amidohydro_2"/>
    <property type="match status" value="1"/>
</dbReference>
<protein>
    <submittedName>
        <fullName evidence="3">Amidohydrolase family protein</fullName>
    </submittedName>
</protein>
<dbReference type="InterPro" id="IPR052350">
    <property type="entry name" value="Metallo-dep_Lactonases"/>
</dbReference>
<comment type="caution">
    <text evidence="3">The sequence shown here is derived from an EMBL/GenBank/DDBJ whole genome shotgun (WGS) entry which is preliminary data.</text>
</comment>
<dbReference type="PANTHER" id="PTHR43569:SF2">
    <property type="entry name" value="AMIDOHYDROLASE-RELATED DOMAIN-CONTAINING PROTEIN"/>
    <property type="match status" value="1"/>
</dbReference>
<dbReference type="SUPFAM" id="SSF51556">
    <property type="entry name" value="Metallo-dependent hydrolases"/>
    <property type="match status" value="1"/>
</dbReference>
<name>A0A939T984_9ACTN</name>
<sequence length="288" mass="31389">MAMDEVQIVDAHVHLWEPGARDWYPDLHAYAAHLGKPVLLERHLLADYLAHQPSVGVAGIVHVSATTAPHAYLDEARWLEGELGSEPVASVTIGTVDPELPVGELVAHLDRQAQSPRFRGIRVFGGLKPGSAACDAILSWLAERGLVFDLVADPGTLSTWVRTLEAFPDLSVVLEHLGSPGDVSPEGRARWADEMGEAARATDWLCKFSGLGMVLSEFDRDSVRPWLEAAVDAWGWDRLLFGSNMPMDAMTVSHEGLLDTVVGLVTSTGTTSEGRRFFSENARQVYTL</sequence>
<comment type="similarity">
    <text evidence="1">Belongs to the metallo-dependent hydrolases superfamily.</text>
</comment>
<dbReference type="Gene3D" id="3.20.20.140">
    <property type="entry name" value="Metal-dependent hydrolases"/>
    <property type="match status" value="1"/>
</dbReference>
<dbReference type="PANTHER" id="PTHR43569">
    <property type="entry name" value="AMIDOHYDROLASE"/>
    <property type="match status" value="1"/>
</dbReference>
<evidence type="ECO:0000313" key="4">
    <source>
        <dbReference type="Proteomes" id="UP000669179"/>
    </source>
</evidence>
<dbReference type="GO" id="GO:0016787">
    <property type="term" value="F:hydrolase activity"/>
    <property type="evidence" value="ECO:0007669"/>
    <property type="project" value="InterPro"/>
</dbReference>
<evidence type="ECO:0000256" key="1">
    <source>
        <dbReference type="ARBA" id="ARBA00038310"/>
    </source>
</evidence>
<dbReference type="InterPro" id="IPR032466">
    <property type="entry name" value="Metal_Hydrolase"/>
</dbReference>
<dbReference type="AlphaFoldDB" id="A0A939T984"/>
<dbReference type="InterPro" id="IPR006680">
    <property type="entry name" value="Amidohydro-rel"/>
</dbReference>
<gene>
    <name evidence="3" type="ORF">J4573_11495</name>
</gene>
<dbReference type="EMBL" id="JAGEOJ010000004">
    <property type="protein sequence ID" value="MBO2447715.1"/>
    <property type="molecule type" value="Genomic_DNA"/>
</dbReference>
<evidence type="ECO:0000259" key="2">
    <source>
        <dbReference type="Pfam" id="PF04909"/>
    </source>
</evidence>
<evidence type="ECO:0000313" key="3">
    <source>
        <dbReference type="EMBL" id="MBO2447715.1"/>
    </source>
</evidence>
<feature type="domain" description="Amidohydrolase-related" evidence="2">
    <location>
        <begin position="9"/>
        <end position="287"/>
    </location>
</feature>
<dbReference type="Proteomes" id="UP000669179">
    <property type="component" value="Unassembled WGS sequence"/>
</dbReference>
<organism evidence="3 4">
    <name type="scientific">Actinomadura barringtoniae</name>
    <dbReference type="NCBI Taxonomy" id="1427535"/>
    <lineage>
        <taxon>Bacteria</taxon>
        <taxon>Bacillati</taxon>
        <taxon>Actinomycetota</taxon>
        <taxon>Actinomycetes</taxon>
        <taxon>Streptosporangiales</taxon>
        <taxon>Thermomonosporaceae</taxon>
        <taxon>Actinomadura</taxon>
    </lineage>
</organism>
<keyword evidence="4" id="KW-1185">Reference proteome</keyword>